<reference evidence="3" key="1">
    <citation type="submission" date="2015-09" db="EMBL/GenBank/DDBJ databases">
        <title>Draft Genome Sequences of Two Novel Amoeba-resistant Intranuclear Bacteria, Candidatus Berkiella cookevillensis and Candidatus Berkiella aquae.</title>
        <authorList>
            <person name="Mehari Y.T."/>
            <person name="Arivett B.A."/>
            <person name="Farone A.L."/>
            <person name="Gunderson J.H."/>
            <person name="Farone M.B."/>
        </authorList>
    </citation>
    <scope>NUCLEOTIDE SEQUENCE [LARGE SCALE GENOMIC DNA]</scope>
    <source>
        <strain evidence="3">HT99</strain>
    </source>
</reference>
<sequence>MRIFRHLYDKVLNWSHHRHAPYYLAGVSFAESSFFPIPPDVMLIPMVLSKPLKAWNFATITTISSILGGILGYLIGYYGFELLGEPLVKAFGYEESYARIVSWFAHYGFWAVLLAGFTPIPYKMFTLAAGATQMALFPFVIASILGRGIRFFVVAGIVLYVGKRLEPVIVRYIDAIGWATVLLVVLAGLAYWLFC</sequence>
<comment type="caution">
    <text evidence="3">The sequence shown here is derived from an EMBL/GenBank/DDBJ whole genome shotgun (WGS) entry which is preliminary data.</text>
</comment>
<feature type="transmembrane region" description="Helical" evidence="1">
    <location>
        <begin position="134"/>
        <end position="160"/>
    </location>
</feature>
<dbReference type="RefSeq" id="WP_075066322.1">
    <property type="nucleotide sequence ID" value="NZ_LKAJ02000001.1"/>
</dbReference>
<evidence type="ECO:0000313" key="3">
    <source>
        <dbReference type="EMBL" id="KRG21138.1"/>
    </source>
</evidence>
<evidence type="ECO:0000259" key="2">
    <source>
        <dbReference type="Pfam" id="PF09335"/>
    </source>
</evidence>
<feature type="transmembrane region" description="Helical" evidence="1">
    <location>
        <begin position="20"/>
        <end position="37"/>
    </location>
</feature>
<keyword evidence="1" id="KW-0812">Transmembrane</keyword>
<organism evidence="3">
    <name type="scientific">Candidatus Berkiella aquae</name>
    <dbReference type="NCBI Taxonomy" id="295108"/>
    <lineage>
        <taxon>Bacteria</taxon>
        <taxon>Pseudomonadati</taxon>
        <taxon>Pseudomonadota</taxon>
        <taxon>Gammaproteobacteria</taxon>
        <taxon>Candidatus Berkiellales</taxon>
        <taxon>Candidatus Berkiellaceae</taxon>
        <taxon>Candidatus Berkiella</taxon>
    </lineage>
</organism>
<gene>
    <name evidence="4" type="ORF">HT99x_007095</name>
    <name evidence="3" type="ORF">HT99x_01694</name>
</gene>
<accession>A0A0Q9YTU4</accession>
<dbReference type="InterPro" id="IPR051311">
    <property type="entry name" value="DedA_domain"/>
</dbReference>
<dbReference type="GO" id="GO:0005886">
    <property type="term" value="C:plasma membrane"/>
    <property type="evidence" value="ECO:0007669"/>
    <property type="project" value="TreeGrafter"/>
</dbReference>
<dbReference type="PANTHER" id="PTHR42709:SF11">
    <property type="entry name" value="DEDA FAMILY PROTEIN"/>
    <property type="match status" value="1"/>
</dbReference>
<dbReference type="PATRIC" id="fig|1590043.3.peg.1730"/>
<dbReference type="STRING" id="295108.HT99x_01694"/>
<reference evidence="4" key="2">
    <citation type="journal article" date="2016" name="Genome Announc.">
        <title>Draft Genome Sequences of Two Novel Amoeba-Resistant Intranuclear Bacteria, 'Candidatus Berkiella cookevillensis' and 'Candidatus Berkiella aquae'.</title>
        <authorList>
            <person name="Mehari Y.T."/>
            <person name="Arivett B.A."/>
            <person name="Farone A.L."/>
            <person name="Gunderson J.H."/>
            <person name="Farone M.B."/>
        </authorList>
    </citation>
    <scope>NUCLEOTIDE SEQUENCE</scope>
    <source>
        <strain evidence="4">HT99</strain>
    </source>
</reference>
<dbReference type="Pfam" id="PF09335">
    <property type="entry name" value="VTT_dom"/>
    <property type="match status" value="1"/>
</dbReference>
<feature type="transmembrane region" description="Helical" evidence="1">
    <location>
        <begin position="57"/>
        <end position="80"/>
    </location>
</feature>
<keyword evidence="1" id="KW-1133">Transmembrane helix</keyword>
<dbReference type="OrthoDB" id="9810270at2"/>
<dbReference type="Proteomes" id="UP000051497">
    <property type="component" value="Unassembled WGS sequence"/>
</dbReference>
<reference evidence="4" key="3">
    <citation type="submission" date="2021-06" db="EMBL/GenBank/DDBJ databases">
        <title>Genomic Description and Analysis of Intracellular Bacteria, Candidatus Berkiella cookevillensis and Candidatus Berkiella aquae.</title>
        <authorList>
            <person name="Kidane D.T."/>
            <person name="Mehari Y.T."/>
            <person name="Rice F.C."/>
            <person name="Arivett B.A."/>
            <person name="Farone A.L."/>
            <person name="Berk S.G."/>
            <person name="Farone M.B."/>
        </authorList>
    </citation>
    <scope>NUCLEOTIDE SEQUENCE</scope>
    <source>
        <strain evidence="4">HT99</strain>
    </source>
</reference>
<dbReference type="PANTHER" id="PTHR42709">
    <property type="entry name" value="ALKALINE PHOSPHATASE LIKE PROTEIN"/>
    <property type="match status" value="1"/>
</dbReference>
<keyword evidence="1" id="KW-0472">Membrane</keyword>
<protein>
    <submittedName>
        <fullName evidence="4">DedA family protein</fullName>
    </submittedName>
    <submittedName>
        <fullName evidence="3">SNARE associated Golgi protein</fullName>
    </submittedName>
</protein>
<evidence type="ECO:0000313" key="5">
    <source>
        <dbReference type="Proteomes" id="UP000051497"/>
    </source>
</evidence>
<dbReference type="EMBL" id="LKAJ01000006">
    <property type="protein sequence ID" value="KRG21138.1"/>
    <property type="molecule type" value="Genomic_DNA"/>
</dbReference>
<feature type="transmembrane region" description="Helical" evidence="1">
    <location>
        <begin position="172"/>
        <end position="194"/>
    </location>
</feature>
<dbReference type="InterPro" id="IPR032816">
    <property type="entry name" value="VTT_dom"/>
</dbReference>
<evidence type="ECO:0000256" key="1">
    <source>
        <dbReference type="SAM" id="Phobius"/>
    </source>
</evidence>
<dbReference type="EMBL" id="LKAJ02000001">
    <property type="protein sequence ID" value="MCS5711194.1"/>
    <property type="molecule type" value="Genomic_DNA"/>
</dbReference>
<dbReference type="AlphaFoldDB" id="A0A0Q9YTU4"/>
<feature type="transmembrane region" description="Helical" evidence="1">
    <location>
        <begin position="100"/>
        <end position="122"/>
    </location>
</feature>
<feature type="domain" description="VTT" evidence="2">
    <location>
        <begin position="39"/>
        <end position="157"/>
    </location>
</feature>
<proteinExistence type="predicted"/>
<name>A0A0Q9YTU4_9GAMM</name>
<keyword evidence="5" id="KW-1185">Reference proteome</keyword>
<evidence type="ECO:0000313" key="4">
    <source>
        <dbReference type="EMBL" id="MCS5711194.1"/>
    </source>
</evidence>